<gene>
    <name evidence="2" type="ORF">PFLG_02233</name>
</gene>
<feature type="compositionally biased region" description="Basic and acidic residues" evidence="1">
    <location>
        <begin position="226"/>
        <end position="239"/>
    </location>
</feature>
<proteinExistence type="predicted"/>
<feature type="region of interest" description="Disordered" evidence="1">
    <location>
        <begin position="1020"/>
        <end position="1043"/>
    </location>
</feature>
<feature type="compositionally biased region" description="Basic residues" evidence="1">
    <location>
        <begin position="1020"/>
        <end position="1033"/>
    </location>
</feature>
<dbReference type="Proteomes" id="UP000054566">
    <property type="component" value="Unassembled WGS sequence"/>
</dbReference>
<dbReference type="PANTHER" id="PTHR37000">
    <property type="entry name" value="MUCIN-22"/>
    <property type="match status" value="1"/>
</dbReference>
<evidence type="ECO:0000313" key="2">
    <source>
        <dbReference type="EMBL" id="KNC36908.1"/>
    </source>
</evidence>
<dbReference type="InterPro" id="IPR053330">
    <property type="entry name" value="Mucin-22-like"/>
</dbReference>
<dbReference type="PANTHER" id="PTHR37000:SF3">
    <property type="entry name" value="MUCIN-22"/>
    <property type="match status" value="1"/>
</dbReference>
<evidence type="ECO:0008006" key="4">
    <source>
        <dbReference type="Google" id="ProtNLM"/>
    </source>
</evidence>
<feature type="region of interest" description="Disordered" evidence="1">
    <location>
        <begin position="215"/>
        <end position="248"/>
    </location>
</feature>
<feature type="compositionally biased region" description="Acidic residues" evidence="1">
    <location>
        <begin position="216"/>
        <end position="225"/>
    </location>
</feature>
<sequence>MSRKLSNVITSNKGNSMELFVNVLNWAIPKTEVNEMLKKYNVVSLECFVKNYRIYKADKMRNILSAVVGIVVKKHFKCVILKKSYFLQWDISDFMGNVVSVYVNINKHTNIEFIEEGNLVILVNPDIHRRNENSGDESIDFYNLHDIINVGKVAYMHKCKARNIYNDTCPYLLYVPRQGYFCSHHIGSQSRSQSYSADEGKNCLVFEFPIIHNTEEDSTEEDNTEEQNKRGHNAKEDNTQKFSHSTHKLHANSLIKPIPCKKTNFKNSNHLDNDMLSEYNLNANYDSTSDSIHFYESLSERNDTNFLSSSKEKSKQNPLQLSRETVRVQKPFEGKNEINKPSDEFCYVHQSLYELNKLRNRSDQAYIAHNTSSRKFGTQNMSGGTYQAQNTSGGMYEAQNTSGGIYGAQNTLRETYGAQNTSGGIYQAQNTSGGMYEAQNTSGGIYGAQNTLRETYGAQNTSGGIYGAQNTSGGIYGAQNTLRETYGAQNTSSGTYQPQNTSSGTYRPQNTSSGTYQPQNTSSGAYQPQNTSSGTYQPQNTSSGTYQPQNTSSGTYQPQNTSSGAYQPQNTSSGTYQPQNTSSGTYQPQNTSSGTYQPQNTSSGTYQPQNTSSGTYQPQNTSSGTYQPQNTSSGTYQPQNTSSGTYQPQNTSSGTYQPQNTSSGTYQPQNTSSGTYQPQNTSSGTYQPQNTSSGIYGTQNMSSGINGTKNMSSGIYGTQNMSSGIYGAHKSCDGTNRMLKSLNREKKVDNLSYIKNILQQQLFPKEKTGESLSYMNQIQKLPFKRSRIIHTSDAIKEIVQPHQRKKLVEKKGCEKNEVEKKGCEKNEVEKKGCEKNEVEKKGCEKNEVEKKGCEKNEVEKKGCEKKEVEKKGCENKGCEKNEVENKGCEKNEVENKGCENKGCEKKEVEKKGCENKGCENKGCENKGCEKNEVEKKGCENKGCEKNEVEKKGCEKKEVEKKGCENKGCEKKEVEKKGCENKGCEKNEVEKTSYEQNEVEKTSYEQKEILQLLQKFNKLFQKRSSKDHKMKRKRGREEDDNKYSSDSFIKRKKCSKMNPHNAREGGCGTYLKTEDKYGKMNIFINGNKMNQNKQLLPENEERKVKNILDENKKEIDKKSTNYDVYNDLNNCGHKNVICIECLNRYRRKNDSAENSNECGKHIYGEEKKTEDNIKTVILDCARENDIEIDMGEEIKNNEKFIDASVGYENKLNTNGNEENTETLYLMRPFHAILNEIENAEKEGEKGIDKIVMNIKNITRNFIYYADDFKNTRIIKICERLMLHKSMYIAILALDLRRKIGNLKENQEVETNVQI</sequence>
<dbReference type="EMBL" id="GG664307">
    <property type="protein sequence ID" value="KNC36908.1"/>
    <property type="molecule type" value="Genomic_DNA"/>
</dbReference>
<accession>A0A0L0CXA0</accession>
<dbReference type="OrthoDB" id="273123at2759"/>
<name>A0A0L0CXA0_PLAFA</name>
<reference evidence="3" key="2">
    <citation type="submission" date="2015-07" db="EMBL/GenBank/DDBJ databases">
        <title>The genome sequence of Plasmodium falciparum RAJ116.</title>
        <authorList>
            <consortium name="The Broad Institute Genome Sequencing Platform"/>
            <person name="Volkman S.K."/>
            <person name="Neafsey D.E."/>
            <person name="Dash A.P."/>
            <person name="Chitnis C.E."/>
            <person name="Hartl D.L."/>
            <person name="Young S.K."/>
            <person name="Kodira C.D."/>
            <person name="Zeng Q."/>
            <person name="Koehrsen M."/>
            <person name="Godfrey P."/>
            <person name="Alvarado L."/>
            <person name="Berlin A."/>
            <person name="Borenstein D."/>
            <person name="Chen Z."/>
            <person name="Engels R."/>
            <person name="Freedman E."/>
            <person name="Gellesch M."/>
            <person name="Goldberg J."/>
            <person name="Griggs A."/>
            <person name="Gujja S."/>
            <person name="Heiman D."/>
            <person name="Hepburn T."/>
            <person name="Howarth C."/>
            <person name="Jen D."/>
            <person name="Larson L."/>
            <person name="Lewis B."/>
            <person name="Mehta T."/>
            <person name="Park D."/>
            <person name="Pearson M."/>
            <person name="Roberts A."/>
            <person name="Saif S."/>
            <person name="Shea T."/>
            <person name="Shenoy N."/>
            <person name="Sisk P."/>
            <person name="Stolte C."/>
            <person name="Sykes S."/>
            <person name="Walk T."/>
            <person name="White J."/>
            <person name="Yandava C."/>
            <person name="Wirth D.F."/>
            <person name="Nusbaum C."/>
            <person name="Birren B."/>
        </authorList>
    </citation>
    <scope>NUCLEOTIDE SEQUENCE [LARGE SCALE GENOMIC DNA]</scope>
    <source>
        <strain evidence="3">RAJ116</strain>
    </source>
</reference>
<dbReference type="Gene3D" id="2.40.50.140">
    <property type="entry name" value="Nucleic acid-binding proteins"/>
    <property type="match status" value="1"/>
</dbReference>
<dbReference type="InterPro" id="IPR012340">
    <property type="entry name" value="NA-bd_OB-fold"/>
</dbReference>
<feature type="region of interest" description="Disordered" evidence="1">
    <location>
        <begin position="488"/>
        <end position="705"/>
    </location>
</feature>
<protein>
    <recommendedName>
        <fullName evidence="4">Nucleoporin NUP116/NSP116</fullName>
    </recommendedName>
</protein>
<organism evidence="2 3">
    <name type="scientific">Plasmodium falciparum RAJ116</name>
    <dbReference type="NCBI Taxonomy" id="580058"/>
    <lineage>
        <taxon>Eukaryota</taxon>
        <taxon>Sar</taxon>
        <taxon>Alveolata</taxon>
        <taxon>Apicomplexa</taxon>
        <taxon>Aconoidasida</taxon>
        <taxon>Haemosporida</taxon>
        <taxon>Plasmodiidae</taxon>
        <taxon>Plasmodium</taxon>
        <taxon>Plasmodium (Laverania)</taxon>
    </lineage>
</organism>
<evidence type="ECO:0000256" key="1">
    <source>
        <dbReference type="SAM" id="MobiDB-lite"/>
    </source>
</evidence>
<reference evidence="3" key="1">
    <citation type="submission" date="2015-07" db="EMBL/GenBank/DDBJ databases">
        <title>Annotation of Plasmodium falciparum RAJ116.</title>
        <authorList>
            <consortium name="The Broad Institute Genome Sequencing Platform"/>
            <person name="Volkman S.K."/>
            <person name="Neafsey D.E."/>
            <person name="Dash A.P."/>
            <person name="Chitnis C.E."/>
            <person name="Hartl D.L."/>
            <person name="Young S.K."/>
            <person name="Zeng Q."/>
            <person name="Koehrsen M."/>
            <person name="Alvarado L."/>
            <person name="Berlin A."/>
            <person name="Borenstein D."/>
            <person name="Chapman S.B."/>
            <person name="Chen Z."/>
            <person name="Engels R."/>
            <person name="Freedman E."/>
            <person name="Gellesch M."/>
            <person name="Goldberg J."/>
            <person name="Griggs A."/>
            <person name="Gujja S."/>
            <person name="Heilman E.R."/>
            <person name="Heiman D.I."/>
            <person name="Howarth C."/>
            <person name="Jen D."/>
            <person name="Larson L."/>
            <person name="Mehta T."/>
            <person name="Neiman D."/>
            <person name="Park D."/>
            <person name="Pearson M."/>
            <person name="Roberts A."/>
            <person name="Saif S."/>
            <person name="Shea T."/>
            <person name="Shenoy N."/>
            <person name="Sisk P."/>
            <person name="Stolte C."/>
            <person name="Sykes S."/>
            <person name="Walk T."/>
            <person name="White J."/>
            <person name="Yandava C."/>
            <person name="Haas B."/>
            <person name="Henn M.R."/>
            <person name="Nusbaum C."/>
            <person name="Birren B."/>
        </authorList>
    </citation>
    <scope>NUCLEOTIDE SEQUENCE [LARGE SCALE GENOMIC DNA]</scope>
    <source>
        <strain evidence="3">RAJ116</strain>
    </source>
</reference>
<evidence type="ECO:0000313" key="3">
    <source>
        <dbReference type="Proteomes" id="UP000054566"/>
    </source>
</evidence>